<dbReference type="STRING" id="394096.DB31_4572"/>
<keyword evidence="1" id="KW-0732">Signal</keyword>
<protein>
    <submittedName>
        <fullName evidence="2">Uncharacterized protein</fullName>
    </submittedName>
</protein>
<dbReference type="Proteomes" id="UP000028725">
    <property type="component" value="Unassembled WGS sequence"/>
</dbReference>
<gene>
    <name evidence="2" type="ORF">DB31_4572</name>
</gene>
<keyword evidence="3" id="KW-1185">Reference proteome</keyword>
<evidence type="ECO:0000313" key="2">
    <source>
        <dbReference type="EMBL" id="KFE60948.1"/>
    </source>
</evidence>
<evidence type="ECO:0000313" key="3">
    <source>
        <dbReference type="Proteomes" id="UP000028725"/>
    </source>
</evidence>
<sequence>MIRGLALGLALLCGSSRAFGQEEVPPAPEAPEGGAALEEFVPEAKPREVEGGQGVEAFEPAPPALEEAAPAPAAGPTVQVSGSLRLLAGVDTGFEPQRSDGLSEHVVDVQGRASLSTDVKLSPSLRLLVEGRALWRAGAEQGLERGKAFFEPTLGEAFLDFYTPRVDVRVGQQTLAFGANAAFAPTDILNPRDLRGSFVLTEPEDAKLPVFAARALGDVGPLTLTAAWVPFFTPHRYTVFGQDEALFQPGLGVSLPFTVDPSIEDALQPRLLETERPEAFPWLGDVGLRVTSEIRGIRVGGSWVWANEKLPQVRLDPELEALLRAQQRGETPDAALLLSVQDRLRAGETLVTGRYDRQHVFGLEATALLGPAQFDVDVGFSPAQTFFDERLHPLRKPVVTWVVGVSQAEDSDFLYSVTWQGVAVRRMGAEELLVVLEPGTARGEARTAFLHLVVAEARYAPRGSDWEIGFRGAFEPIQRSFVLAPRVGWRFTEHLSVGLAAEVYAGKPYSPLGYFGRNDQIVGSLRLTL</sequence>
<reference evidence="2 3" key="1">
    <citation type="submission" date="2014-04" db="EMBL/GenBank/DDBJ databases">
        <title>Genome assembly of Hyalangium minutum DSM 14724.</title>
        <authorList>
            <person name="Sharma G."/>
            <person name="Subramanian S."/>
        </authorList>
    </citation>
    <scope>NUCLEOTIDE SEQUENCE [LARGE SCALE GENOMIC DNA]</scope>
    <source>
        <strain evidence="2 3">DSM 14724</strain>
    </source>
</reference>
<organism evidence="2 3">
    <name type="scientific">Hyalangium minutum</name>
    <dbReference type="NCBI Taxonomy" id="394096"/>
    <lineage>
        <taxon>Bacteria</taxon>
        <taxon>Pseudomonadati</taxon>
        <taxon>Myxococcota</taxon>
        <taxon>Myxococcia</taxon>
        <taxon>Myxococcales</taxon>
        <taxon>Cystobacterineae</taxon>
        <taxon>Archangiaceae</taxon>
        <taxon>Hyalangium</taxon>
    </lineage>
</organism>
<evidence type="ECO:0000256" key="1">
    <source>
        <dbReference type="SAM" id="SignalP"/>
    </source>
</evidence>
<comment type="caution">
    <text evidence="2">The sequence shown here is derived from an EMBL/GenBank/DDBJ whole genome shotgun (WGS) entry which is preliminary data.</text>
</comment>
<accession>A0A085VZT5</accession>
<feature type="chain" id="PRO_5001799133" evidence="1">
    <location>
        <begin position="21"/>
        <end position="529"/>
    </location>
</feature>
<name>A0A085VZT5_9BACT</name>
<proteinExistence type="predicted"/>
<feature type="signal peptide" evidence="1">
    <location>
        <begin position="1"/>
        <end position="20"/>
    </location>
</feature>
<dbReference type="AlphaFoldDB" id="A0A085VZT5"/>
<dbReference type="EMBL" id="JMCB01000026">
    <property type="protein sequence ID" value="KFE60948.1"/>
    <property type="molecule type" value="Genomic_DNA"/>
</dbReference>